<dbReference type="Pfam" id="PF13193">
    <property type="entry name" value="AMP-binding_C"/>
    <property type="match status" value="1"/>
</dbReference>
<feature type="transmembrane region" description="Helical" evidence="2">
    <location>
        <begin position="1171"/>
        <end position="1200"/>
    </location>
</feature>
<dbReference type="InterPro" id="IPR012728">
    <property type="entry name" value="Pls/PosA_C"/>
</dbReference>
<evidence type="ECO:0000313" key="4">
    <source>
        <dbReference type="EMBL" id="MDQ0534612.1"/>
    </source>
</evidence>
<evidence type="ECO:0000256" key="1">
    <source>
        <dbReference type="SAM" id="MobiDB-lite"/>
    </source>
</evidence>
<dbReference type="Gene3D" id="1.10.1200.10">
    <property type="entry name" value="ACP-like"/>
    <property type="match status" value="1"/>
</dbReference>
<keyword evidence="2" id="KW-0812">Transmembrane</keyword>
<feature type="region of interest" description="Disordered" evidence="1">
    <location>
        <begin position="1345"/>
        <end position="1368"/>
    </location>
</feature>
<evidence type="ECO:0000313" key="5">
    <source>
        <dbReference type="Proteomes" id="UP001244552"/>
    </source>
</evidence>
<dbReference type="NCBIfam" id="TIGR02353">
    <property type="entry name" value="NRPS_term_dom"/>
    <property type="match status" value="1"/>
</dbReference>
<sequence>MTLMHVRADGPIDVSPARNSTIVEDWSAAAAAPALSGPVDPSLLRDELLCDIPQTTATAHPDRTAIVYEGRRISYADLEARANRVARGLRARGIGPGSFVGLWMARSLDLHVALLGILKSGAAYLPFDADAPAERVAVSLSDCAAPAILVDLVTGSKAATLAAAGAGVETLRIGDVLSDDDRPLDLRADGVTPDHPAYAIYTSGSTGKPKGIVINHRNICHYLRAANSVYGITANDVAFQGASVAFDLSLEEIFVPYLAGATLWVASRQVLDEADRLADVLNDAGVTVLDTVPTLLAMLPKDVPSLRVVILGGEACPPAVAARWCRPGRRLFNSYGPTEATVVATVAEVLPDTPVTIGRPIPNYTCYVVDEALAPVPPGTQGELLIGGPGIAKGYLGRPELTAEKFIANPFRRDAADPVLYRSGDAVSLDADGNLRFHGRIDDQVKIRGFRLELGEIEAKLTDLPDVAQATVVLRNDYGLDRLVAFLVARPGAALDRAALRDALRAQLPAYMVPSHYEQVEALPRLTSGKADRKTLQAMALSEDAGPAEQDEPQTPAEATLLEAARRVFPGQSIPFDADFFLDLGGHSLLAARFVSAVRETAGFASLTLQDVYAARSLRAMAARLDAKSPAGGSAAPADLSFEPPPLHRRFLCGLAQAAALPVILALMTMQWLGVFVSYMLLSGEDATLLTEITTLLGVYIVINAATVAVAIAAKWLIIGRTKPGRYPLWGVYYYRWWLAQRFIGLLHLKWFQGSPVMRWLLRALGTKVGAEAMIGEFESGAIDLVTIGRGASTGGKVKLANAEVVGNELVIGTIEIGDDAYVGTSCVIGHDAVVAAGTELADLTALPAGTRTGTYEIWDGSPARKVGTVDRAALPDAPEAGIVRRAAQALVYLVALVGLPPVALIPIFPAFYLFDRLDAWMGGVFKVYYLYYVPAIAWPTAMFLVAVTVLLIAAMRWVVLPKVDAGSYSVHSWFYVRKWIVALATEVMLDTLSSLYATVYMRAWYRLMGAKIGRDAEISSNLAGRYDLVDIGEKCFIADEVVLGDEDIRRGWMDLKPVKTEARVFVGNDAVVPPGTVIPTGTLIGIKSKPPANAEMQPGDTWFGSPPIKLPVRQKFDNVGANWTYEPSRARRLGRAVFEAFSLSMPSMLFITFGTYAVEFFAPAILDGRWWAFAWQFMAVSVAIPTIMVLVVALVKWLLMGRYAPTMKPMWSWWAMRTEAVAVLYWGLAGKVLLDHLRGTPMLPWMLRLFGTKFGQGVYMDTTDITEFDCVSVGDHCAINSLSALQTHLYEDRVMKVGRVSVGTGVTVGAGATVLYDTHVGDFARLGPLTLVMKGESIPAHGEWAGAPAEPAAQGHASAEGRVKAAA</sequence>
<feature type="transmembrane region" description="Helical" evidence="2">
    <location>
        <begin position="891"/>
        <end position="915"/>
    </location>
</feature>
<dbReference type="InterPro" id="IPR011004">
    <property type="entry name" value="Trimer_LpxA-like_sf"/>
</dbReference>
<dbReference type="Gene3D" id="3.30.300.30">
    <property type="match status" value="1"/>
</dbReference>
<name>A0ABU0MMB4_9PROT</name>
<dbReference type="Proteomes" id="UP001244552">
    <property type="component" value="Unassembled WGS sequence"/>
</dbReference>
<reference evidence="4 5" key="1">
    <citation type="submission" date="2023-07" db="EMBL/GenBank/DDBJ databases">
        <title>Genomic Encyclopedia of Type Strains, Phase IV (KMG-IV): sequencing the most valuable type-strain genomes for metagenomic binning, comparative biology and taxonomic classification.</title>
        <authorList>
            <person name="Goeker M."/>
        </authorList>
    </citation>
    <scope>NUCLEOTIDE SEQUENCE [LARGE SCALE GENOMIC DNA]</scope>
    <source>
        <strain evidence="4 5">DSM 19922</strain>
    </source>
</reference>
<dbReference type="InterPro" id="IPR045851">
    <property type="entry name" value="AMP-bd_C_sf"/>
</dbReference>
<evidence type="ECO:0000259" key="3">
    <source>
        <dbReference type="PROSITE" id="PS50075"/>
    </source>
</evidence>
<dbReference type="PANTHER" id="PTHR45527">
    <property type="entry name" value="NONRIBOSOMAL PEPTIDE SYNTHETASE"/>
    <property type="match status" value="1"/>
</dbReference>
<dbReference type="Gene3D" id="3.40.50.12780">
    <property type="entry name" value="N-terminal domain of ligase-like"/>
    <property type="match status" value="1"/>
</dbReference>
<dbReference type="InterPro" id="IPR000873">
    <property type="entry name" value="AMP-dep_synth/lig_dom"/>
</dbReference>
<proteinExistence type="predicted"/>
<dbReference type="InterPro" id="IPR025110">
    <property type="entry name" value="AMP-bd_C"/>
</dbReference>
<dbReference type="PROSITE" id="PS50075">
    <property type="entry name" value="CARRIER"/>
    <property type="match status" value="1"/>
</dbReference>
<dbReference type="SUPFAM" id="SSF56801">
    <property type="entry name" value="Acetyl-CoA synthetase-like"/>
    <property type="match status" value="1"/>
</dbReference>
<protein>
    <submittedName>
        <fullName evidence="4">Non-ribosomal peptide synthetase-like protein</fullName>
    </submittedName>
</protein>
<feature type="transmembrane region" description="Helical" evidence="2">
    <location>
        <begin position="930"/>
        <end position="954"/>
    </location>
</feature>
<dbReference type="EMBL" id="JAUSVU010000012">
    <property type="protein sequence ID" value="MDQ0534612.1"/>
    <property type="molecule type" value="Genomic_DNA"/>
</dbReference>
<feature type="domain" description="Carrier" evidence="3">
    <location>
        <begin position="552"/>
        <end position="629"/>
    </location>
</feature>
<organism evidence="4 5">
    <name type="scientific">Azospirillum picis</name>
    <dbReference type="NCBI Taxonomy" id="488438"/>
    <lineage>
        <taxon>Bacteria</taxon>
        <taxon>Pseudomonadati</taxon>
        <taxon>Pseudomonadota</taxon>
        <taxon>Alphaproteobacteria</taxon>
        <taxon>Rhodospirillales</taxon>
        <taxon>Azospirillaceae</taxon>
        <taxon>Azospirillum</taxon>
    </lineage>
</organism>
<feature type="transmembrane region" description="Helical" evidence="2">
    <location>
        <begin position="1137"/>
        <end position="1159"/>
    </location>
</feature>
<gene>
    <name evidence="4" type="ORF">QO018_003487</name>
</gene>
<feature type="transmembrane region" description="Helical" evidence="2">
    <location>
        <begin position="694"/>
        <end position="714"/>
    </location>
</feature>
<keyword evidence="5" id="KW-1185">Reference proteome</keyword>
<dbReference type="NCBIfam" id="TIGR01733">
    <property type="entry name" value="AA-adenyl-dom"/>
    <property type="match status" value="1"/>
</dbReference>
<dbReference type="Pfam" id="PF00550">
    <property type="entry name" value="PP-binding"/>
    <property type="match status" value="1"/>
</dbReference>
<dbReference type="CDD" id="cd05930">
    <property type="entry name" value="A_NRPS"/>
    <property type="match status" value="1"/>
</dbReference>
<dbReference type="Gene3D" id="2.160.10.10">
    <property type="entry name" value="Hexapeptide repeat proteins"/>
    <property type="match status" value="3"/>
</dbReference>
<feature type="transmembrane region" description="Helical" evidence="2">
    <location>
        <begin position="659"/>
        <end position="682"/>
    </location>
</feature>
<dbReference type="InterPro" id="IPR010071">
    <property type="entry name" value="AA_adenyl_dom"/>
</dbReference>
<dbReference type="Pfam" id="PF00501">
    <property type="entry name" value="AMP-binding"/>
    <property type="match status" value="1"/>
</dbReference>
<dbReference type="SUPFAM" id="SSF51161">
    <property type="entry name" value="Trimeric LpxA-like enzymes"/>
    <property type="match status" value="3"/>
</dbReference>
<feature type="compositionally biased region" description="Low complexity" evidence="1">
    <location>
        <begin position="1345"/>
        <end position="1359"/>
    </location>
</feature>
<dbReference type="InterPro" id="IPR042099">
    <property type="entry name" value="ANL_N_sf"/>
</dbReference>
<dbReference type="InterPro" id="IPR036736">
    <property type="entry name" value="ACP-like_sf"/>
</dbReference>
<keyword evidence="2" id="KW-0472">Membrane</keyword>
<comment type="caution">
    <text evidence="4">The sequence shown here is derived from an EMBL/GenBank/DDBJ whole genome shotgun (WGS) entry which is preliminary data.</text>
</comment>
<dbReference type="PANTHER" id="PTHR45527:SF1">
    <property type="entry name" value="FATTY ACID SYNTHASE"/>
    <property type="match status" value="1"/>
</dbReference>
<evidence type="ECO:0000256" key="2">
    <source>
        <dbReference type="SAM" id="Phobius"/>
    </source>
</evidence>
<dbReference type="InterPro" id="IPR009081">
    <property type="entry name" value="PP-bd_ACP"/>
</dbReference>
<dbReference type="SUPFAM" id="SSF47336">
    <property type="entry name" value="ACP-like"/>
    <property type="match status" value="1"/>
</dbReference>
<keyword evidence="2" id="KW-1133">Transmembrane helix</keyword>
<accession>A0ABU0MMB4</accession>